<dbReference type="PROSITE" id="PS50893">
    <property type="entry name" value="ABC_TRANSPORTER_2"/>
    <property type="match status" value="1"/>
</dbReference>
<keyword evidence="9 15" id="KW-1133">Transmembrane helix</keyword>
<dbReference type="PANTHER" id="PTHR24221:SF654">
    <property type="entry name" value="ATP-BINDING CASSETTE SUB-FAMILY B MEMBER 6"/>
    <property type="match status" value="1"/>
</dbReference>
<dbReference type="InterPro" id="IPR022514">
    <property type="entry name" value="NHPM_micro_ABC1"/>
</dbReference>
<evidence type="ECO:0000256" key="1">
    <source>
        <dbReference type="ARBA" id="ARBA00004651"/>
    </source>
</evidence>
<evidence type="ECO:0000256" key="6">
    <source>
        <dbReference type="ARBA" id="ARBA00022741"/>
    </source>
</evidence>
<dbReference type="GO" id="GO:0031640">
    <property type="term" value="P:killing of cells of another organism"/>
    <property type="evidence" value="ECO:0007669"/>
    <property type="project" value="UniProtKB-KW"/>
</dbReference>
<dbReference type="PANTHER" id="PTHR24221">
    <property type="entry name" value="ATP-BINDING CASSETTE SUB-FAMILY B"/>
    <property type="match status" value="1"/>
</dbReference>
<evidence type="ECO:0000313" key="20">
    <source>
        <dbReference type="EMBL" id="QBI03770.1"/>
    </source>
</evidence>
<comment type="similarity">
    <text evidence="13">Belongs to the ABC transporter superfamily. Cyclolysin exporter (TC 3.A.1.109.2) family.</text>
</comment>
<dbReference type="SMART" id="SM00382">
    <property type="entry name" value="AAA"/>
    <property type="match status" value="1"/>
</dbReference>
<keyword evidence="11" id="KW-0080">Bacteriocin transport</keyword>
<dbReference type="EMBL" id="BMWV01000015">
    <property type="protein sequence ID" value="GGY61757.1"/>
    <property type="molecule type" value="Genomic_DNA"/>
</dbReference>
<dbReference type="FunFam" id="3.40.50.300:FF:000299">
    <property type="entry name" value="ABC transporter ATP-binding protein/permease"/>
    <property type="match status" value="1"/>
</dbReference>
<evidence type="ECO:0000256" key="9">
    <source>
        <dbReference type="ARBA" id="ARBA00022989"/>
    </source>
</evidence>
<keyword evidence="2" id="KW-0813">Transport</keyword>
<keyword evidence="8" id="KW-0653">Protein transport</keyword>
<dbReference type="GO" id="GO:0005524">
    <property type="term" value="F:ATP binding"/>
    <property type="evidence" value="ECO:0007669"/>
    <property type="project" value="UniProtKB-KW"/>
</dbReference>
<dbReference type="SUPFAM" id="SSF52540">
    <property type="entry name" value="P-loop containing nucleoside triphosphate hydrolases"/>
    <property type="match status" value="1"/>
</dbReference>
<reference evidence="20 21" key="2">
    <citation type="submission" date="2019-02" db="EMBL/GenBank/DDBJ databases">
        <title>Draft Genome Sequences of Six Type Strains of the Genus Massilia.</title>
        <authorList>
            <person name="Miess H."/>
            <person name="Frediansyhah A."/>
            <person name="Gross H."/>
        </authorList>
    </citation>
    <scope>NUCLEOTIDE SEQUENCE [LARGE SCALE GENOMIC DNA]</scope>
    <source>
        <strain evidence="20 21">DSM 17472</strain>
    </source>
</reference>
<dbReference type="SUPFAM" id="SSF90123">
    <property type="entry name" value="ABC transporter transmembrane region"/>
    <property type="match status" value="1"/>
</dbReference>
<dbReference type="PROSITE" id="PS50990">
    <property type="entry name" value="PEPTIDASE_C39"/>
    <property type="match status" value="1"/>
</dbReference>
<keyword evidence="7" id="KW-0067">ATP-binding</keyword>
<dbReference type="Pfam" id="PF00005">
    <property type="entry name" value="ABC_tran"/>
    <property type="match status" value="1"/>
</dbReference>
<feature type="transmembrane region" description="Helical" evidence="15">
    <location>
        <begin position="201"/>
        <end position="222"/>
    </location>
</feature>
<evidence type="ECO:0000256" key="7">
    <source>
        <dbReference type="ARBA" id="ARBA00022840"/>
    </source>
</evidence>
<dbReference type="InterPro" id="IPR011527">
    <property type="entry name" value="ABC1_TM_dom"/>
</dbReference>
<organism evidence="19 22">
    <name type="scientific">Pseudoduganella albidiflava</name>
    <dbReference type="NCBI Taxonomy" id="321983"/>
    <lineage>
        <taxon>Bacteria</taxon>
        <taxon>Pseudomonadati</taxon>
        <taxon>Pseudomonadota</taxon>
        <taxon>Betaproteobacteria</taxon>
        <taxon>Burkholderiales</taxon>
        <taxon>Oxalobacteraceae</taxon>
        <taxon>Telluria group</taxon>
        <taxon>Pseudoduganella</taxon>
    </lineage>
</organism>
<dbReference type="GO" id="GO:0006508">
    <property type="term" value="P:proteolysis"/>
    <property type="evidence" value="ECO:0007669"/>
    <property type="project" value="InterPro"/>
</dbReference>
<sequence>MNEQHPGRVRTPTVLQVEAVECGAAALAMVLAHHGRWVPLEALRQDCGVSRNGSKASNLLKCARRHGLLAKGFSKEADALAALPVPSILHWNFNHFLVFEGVRDGVAWLNDPAMGARCVTMEELAESFTGVVLVFEKGPDFAPAGNAPSLLRELGGWLRHSRGAVAFVALASALLAVPGVLLPLCAKAFVDQVLLRQQQGWVAPLLLAMAGTVLARAALTWLQQRYLLRLEMKVALAMSSRFLAHVLRLPLAFFSQRHAGEVANRLGAAERIARLLSGELATNAFNLVAVLCYGAAMLALDVPLGAAAIALTALNLACLRVLARRRQDLSNRLIGEQGKLSAATVGAIGGIETLKAGGGEDAAFARWAGYQATTLLGQQGVGRRTVLLSVVPGLLGGLAAVAVLALGGMRVMAGALTIGDLVAFQLLLAVFARPVTQLVALAGDVQAARGLLARLADVFRYPVPPRAGAAGDADAEERADVEDAAQAAALHGRLELRDVSFHYGPLDPDVVRGLSLTVEPGMRVALVGASGSGKSTVGRLCCGLLPPSAGEVLLDGRPLAGLPARVAAAAVAYVDQEVFLFEGTLRDNLTLWDDAVPAAALHRALADAAIAHEVARRPGGLGSRVAEGGANWSGGERQRIEIARALARDPALLVLDEATAALDSVTEQAIDDALRRRGAACVIIAHRLSTLRDCDEIVVLRHGEAVERGTHAQLMALGGEYAALVGTMQ</sequence>
<dbReference type="Gene3D" id="3.40.50.300">
    <property type="entry name" value="P-loop containing nucleotide triphosphate hydrolases"/>
    <property type="match status" value="1"/>
</dbReference>
<protein>
    <recommendedName>
        <fullName evidence="14">Cyclolysin secretion/processing ATP-binding protein CyaB</fullName>
    </recommendedName>
</protein>
<dbReference type="InterPro" id="IPR039421">
    <property type="entry name" value="Type_1_exporter"/>
</dbReference>
<dbReference type="InterPro" id="IPR036640">
    <property type="entry name" value="ABC1_TM_sf"/>
</dbReference>
<dbReference type="Pfam" id="PF03412">
    <property type="entry name" value="Peptidase_C39"/>
    <property type="match status" value="1"/>
</dbReference>
<evidence type="ECO:0000256" key="14">
    <source>
        <dbReference type="ARBA" id="ARBA00072252"/>
    </source>
</evidence>
<evidence type="ECO:0000256" key="15">
    <source>
        <dbReference type="SAM" id="Phobius"/>
    </source>
</evidence>
<dbReference type="GO" id="GO:0015031">
    <property type="term" value="P:protein transport"/>
    <property type="evidence" value="ECO:0007669"/>
    <property type="project" value="UniProtKB-KW"/>
</dbReference>
<dbReference type="GO" id="GO:0034040">
    <property type="term" value="F:ATPase-coupled lipid transmembrane transporter activity"/>
    <property type="evidence" value="ECO:0007669"/>
    <property type="project" value="TreeGrafter"/>
</dbReference>
<dbReference type="GO" id="GO:0016887">
    <property type="term" value="F:ATP hydrolysis activity"/>
    <property type="evidence" value="ECO:0007669"/>
    <property type="project" value="InterPro"/>
</dbReference>
<keyword evidence="21" id="KW-1185">Reference proteome</keyword>
<dbReference type="GO" id="GO:0140359">
    <property type="term" value="F:ABC-type transporter activity"/>
    <property type="evidence" value="ECO:0007669"/>
    <property type="project" value="InterPro"/>
</dbReference>
<evidence type="ECO:0000256" key="11">
    <source>
        <dbReference type="ARBA" id="ARBA00043264"/>
    </source>
</evidence>
<evidence type="ECO:0000259" key="18">
    <source>
        <dbReference type="PROSITE" id="PS50990"/>
    </source>
</evidence>
<dbReference type="AlphaFoldDB" id="A0A411X442"/>
<evidence type="ECO:0000259" key="17">
    <source>
        <dbReference type="PROSITE" id="PS50929"/>
    </source>
</evidence>
<dbReference type="CDD" id="cd18569">
    <property type="entry name" value="ABC_6TM_NHLM_bacteriocin"/>
    <property type="match status" value="1"/>
</dbReference>
<feature type="transmembrane region" description="Helical" evidence="15">
    <location>
        <begin position="164"/>
        <end position="189"/>
    </location>
</feature>
<evidence type="ECO:0000256" key="2">
    <source>
        <dbReference type="ARBA" id="ARBA00022448"/>
    </source>
</evidence>
<dbReference type="OrthoDB" id="8554730at2"/>
<dbReference type="InterPro" id="IPR003439">
    <property type="entry name" value="ABC_transporter-like_ATP-bd"/>
</dbReference>
<evidence type="ECO:0000256" key="4">
    <source>
        <dbReference type="ARBA" id="ARBA00022692"/>
    </source>
</evidence>
<feature type="domain" description="Peptidase C39" evidence="18">
    <location>
        <begin position="16"/>
        <end position="135"/>
    </location>
</feature>
<dbReference type="GO" id="GO:0005886">
    <property type="term" value="C:plasma membrane"/>
    <property type="evidence" value="ECO:0007669"/>
    <property type="project" value="UniProtKB-SubCell"/>
</dbReference>
<reference evidence="19" key="1">
    <citation type="journal article" date="2014" name="Int. J. Syst. Evol. Microbiol.">
        <title>Complete genome sequence of Corynebacterium casei LMG S-19264T (=DSM 44701T), isolated from a smear-ripened cheese.</title>
        <authorList>
            <consortium name="US DOE Joint Genome Institute (JGI-PGF)"/>
            <person name="Walter F."/>
            <person name="Albersmeier A."/>
            <person name="Kalinowski J."/>
            <person name="Ruckert C."/>
        </authorList>
    </citation>
    <scope>NUCLEOTIDE SEQUENCE</scope>
    <source>
        <strain evidence="19">KCTC 12343</strain>
    </source>
</reference>
<evidence type="ECO:0000313" key="19">
    <source>
        <dbReference type="EMBL" id="GGY61757.1"/>
    </source>
</evidence>
<keyword evidence="6" id="KW-0547">Nucleotide-binding</keyword>
<keyword evidence="10 15" id="KW-0472">Membrane</keyword>
<evidence type="ECO:0000259" key="16">
    <source>
        <dbReference type="PROSITE" id="PS50893"/>
    </source>
</evidence>
<feature type="transmembrane region" description="Helical" evidence="15">
    <location>
        <begin position="306"/>
        <end position="323"/>
    </location>
</feature>
<dbReference type="NCBIfam" id="TIGR03796">
    <property type="entry name" value="NHLM_micro_ABC1"/>
    <property type="match status" value="1"/>
</dbReference>
<feature type="domain" description="ABC transmembrane type-1" evidence="17">
    <location>
        <begin position="166"/>
        <end position="447"/>
    </location>
</feature>
<keyword evidence="4 15" id="KW-0812">Transmembrane</keyword>
<evidence type="ECO:0000256" key="3">
    <source>
        <dbReference type="ARBA" id="ARBA00022475"/>
    </source>
</evidence>
<gene>
    <name evidence="20" type="ORF">EYF70_25335</name>
    <name evidence="19" type="ORF">GCM10007387_50420</name>
</gene>
<comment type="subcellular location">
    <subcellularLocation>
        <location evidence="1">Cell membrane</location>
        <topology evidence="1">Multi-pass membrane protein</topology>
    </subcellularLocation>
</comment>
<dbReference type="GO" id="GO:0043213">
    <property type="term" value="P:bacteriocin transport"/>
    <property type="evidence" value="ECO:0007669"/>
    <property type="project" value="UniProtKB-KW"/>
</dbReference>
<dbReference type="Proteomes" id="UP000628442">
    <property type="component" value="Unassembled WGS sequence"/>
</dbReference>
<feature type="transmembrane region" description="Helical" evidence="15">
    <location>
        <begin position="280"/>
        <end position="300"/>
    </location>
</feature>
<comment type="function">
    <text evidence="12">Involved in the export of calmodulin-sensitive adenylate cyclase-hemolysin (cyclolysin).</text>
</comment>
<dbReference type="Proteomes" id="UP000292307">
    <property type="component" value="Chromosome"/>
</dbReference>
<dbReference type="PROSITE" id="PS50929">
    <property type="entry name" value="ABC_TM1F"/>
    <property type="match status" value="1"/>
</dbReference>
<proteinExistence type="inferred from homology"/>
<dbReference type="Gene3D" id="3.90.70.10">
    <property type="entry name" value="Cysteine proteinases"/>
    <property type="match status" value="1"/>
</dbReference>
<feature type="transmembrane region" description="Helical" evidence="15">
    <location>
        <begin position="386"/>
        <end position="406"/>
    </location>
</feature>
<keyword evidence="5" id="KW-0354">Hemolysis</keyword>
<feature type="domain" description="ABC transporter" evidence="16">
    <location>
        <begin position="494"/>
        <end position="727"/>
    </location>
</feature>
<evidence type="ECO:0000256" key="13">
    <source>
        <dbReference type="ARBA" id="ARBA00061173"/>
    </source>
</evidence>
<evidence type="ECO:0000256" key="5">
    <source>
        <dbReference type="ARBA" id="ARBA00022735"/>
    </source>
</evidence>
<dbReference type="Pfam" id="PF00664">
    <property type="entry name" value="ABC_membrane"/>
    <property type="match status" value="1"/>
</dbReference>
<accession>A0A411X442</accession>
<evidence type="ECO:0000313" key="22">
    <source>
        <dbReference type="Proteomes" id="UP000628442"/>
    </source>
</evidence>
<dbReference type="InterPro" id="IPR005074">
    <property type="entry name" value="Peptidase_C39"/>
</dbReference>
<evidence type="ECO:0000256" key="10">
    <source>
        <dbReference type="ARBA" id="ARBA00023136"/>
    </source>
</evidence>
<evidence type="ECO:0000313" key="21">
    <source>
        <dbReference type="Proteomes" id="UP000292307"/>
    </source>
</evidence>
<name>A0A411X442_9BURK</name>
<dbReference type="InterPro" id="IPR003593">
    <property type="entry name" value="AAA+_ATPase"/>
</dbReference>
<keyword evidence="3" id="KW-1003">Cell membrane</keyword>
<dbReference type="GO" id="GO:0008233">
    <property type="term" value="F:peptidase activity"/>
    <property type="evidence" value="ECO:0007669"/>
    <property type="project" value="InterPro"/>
</dbReference>
<keyword evidence="5" id="KW-0204">Cytolysis</keyword>
<dbReference type="Gene3D" id="1.20.1560.10">
    <property type="entry name" value="ABC transporter type 1, transmembrane domain"/>
    <property type="match status" value="1"/>
</dbReference>
<dbReference type="InterPro" id="IPR027417">
    <property type="entry name" value="P-loop_NTPase"/>
</dbReference>
<dbReference type="EMBL" id="CP036401">
    <property type="protein sequence ID" value="QBI03770.1"/>
    <property type="molecule type" value="Genomic_DNA"/>
</dbReference>
<evidence type="ECO:0000256" key="8">
    <source>
        <dbReference type="ARBA" id="ARBA00022927"/>
    </source>
</evidence>
<evidence type="ECO:0000256" key="12">
    <source>
        <dbReference type="ARBA" id="ARBA00055355"/>
    </source>
</evidence>
<reference evidence="19" key="3">
    <citation type="submission" date="2022-12" db="EMBL/GenBank/DDBJ databases">
        <authorList>
            <person name="Sun Q."/>
            <person name="Kim S."/>
        </authorList>
    </citation>
    <scope>NUCLEOTIDE SEQUENCE</scope>
    <source>
        <strain evidence="19">KCTC 12343</strain>
    </source>
</reference>
<dbReference type="RefSeq" id="WP_131147862.1">
    <property type="nucleotide sequence ID" value="NZ_BMWV01000015.1"/>
</dbReference>